<proteinExistence type="inferred from homology"/>
<dbReference type="AlphaFoldDB" id="A0A482XQN3"/>
<comment type="function">
    <text evidence="8">Part of the SNAPc complex required for the transcription of both RNA polymerase II and III small-nuclear RNA genes. Binds to the proximal sequence element (PSE), a non-TATA-box basal promoter element common to these 2 types of genes. Recruits TBP and BRF2 to the U6 snRNA TATA box.</text>
</comment>
<evidence type="ECO:0000256" key="9">
    <source>
        <dbReference type="ARBA" id="ARBA00025958"/>
    </source>
</evidence>
<comment type="subcellular location">
    <subcellularLocation>
        <location evidence="1">Nucleus</location>
    </subcellularLocation>
</comment>
<sequence length="427" mass="49475">MEDIYKQIKNDEIQIEQTKPFNLGECVKRVRRFQKDFQLHKNNSDASNNMIKQYCPSDQPLDPSNLASPGEEFHNFRSNYRPRKKNLSTEEINELQTLQYVYTEKANRAFNTSMNKVLTERSRNASRAPPESAKTKIKASKAPETIAKPARKASNSRKLSKRPNLRARDYFIIQDPVNNPKKADLVTGEDFIVTIQVFLPFHYTQQDGKTLRLTKIQAEIEILGSQTLLDLREVIFCIEDFKSLDGDVSDKPQEPSGRIYKECYPSSMFFINDTFYADYTKTTDYSCVVKEWAQAQNIPLNKKTKDMAKTRIGDLTLKLNHFYVFQHLGDCEHLILFTGSRLLDAFRNSMCSSDYPRFKKIIKVQGNHCSMCAKGYPSWMVVGFSRLPSQYAYLCKICFKNYCYIGDKKIGSFEAYHFIDRRALSHI</sequence>
<gene>
    <name evidence="12" type="ORF">LSTR_LSTR006219</name>
</gene>
<evidence type="ECO:0000313" key="13">
    <source>
        <dbReference type="Proteomes" id="UP000291343"/>
    </source>
</evidence>
<keyword evidence="7" id="KW-0539">Nucleus</keyword>
<evidence type="ECO:0000256" key="11">
    <source>
        <dbReference type="SAM" id="MobiDB-lite"/>
    </source>
</evidence>
<dbReference type="InParanoid" id="A0A482XQN3"/>
<reference evidence="12 13" key="1">
    <citation type="journal article" date="2017" name="Gigascience">
        <title>Genome sequence of the small brown planthopper, Laodelphax striatellus.</title>
        <authorList>
            <person name="Zhu J."/>
            <person name="Jiang F."/>
            <person name="Wang X."/>
            <person name="Yang P."/>
            <person name="Bao Y."/>
            <person name="Zhao W."/>
            <person name="Wang W."/>
            <person name="Lu H."/>
            <person name="Wang Q."/>
            <person name="Cui N."/>
            <person name="Li J."/>
            <person name="Chen X."/>
            <person name="Luo L."/>
            <person name="Yu J."/>
            <person name="Kang L."/>
            <person name="Cui F."/>
        </authorList>
    </citation>
    <scope>NUCLEOTIDE SEQUENCE [LARGE SCALE GENOMIC DNA]</scope>
    <source>
        <strain evidence="12">Lst14</strain>
    </source>
</reference>
<dbReference type="PANTHER" id="PTHR13421">
    <property type="entry name" value="SNRNA-ACTIVATING PROTEIN COMPLEX SUBUNIT 3"/>
    <property type="match status" value="1"/>
</dbReference>
<dbReference type="GO" id="GO:0019185">
    <property type="term" value="C:snRNA-activating protein complex"/>
    <property type="evidence" value="ECO:0007669"/>
    <property type="project" value="TreeGrafter"/>
</dbReference>
<dbReference type="STRING" id="195883.A0A482XQN3"/>
<comment type="similarity">
    <text evidence="2">Belongs to the SNAPC3/SRD2 family.</text>
</comment>
<keyword evidence="13" id="KW-1185">Reference proteome</keyword>
<dbReference type="OrthoDB" id="46583at2759"/>
<comment type="caution">
    <text evidence="12">The sequence shown here is derived from an EMBL/GenBank/DDBJ whole genome shotgun (WGS) entry which is preliminary data.</text>
</comment>
<evidence type="ECO:0000313" key="12">
    <source>
        <dbReference type="EMBL" id="RZF48252.1"/>
    </source>
</evidence>
<dbReference type="Proteomes" id="UP000291343">
    <property type="component" value="Unassembled WGS sequence"/>
</dbReference>
<dbReference type="PANTHER" id="PTHR13421:SF16">
    <property type="entry name" value="SNRNA-ACTIVATING PROTEIN COMPLEX SUBUNIT 3"/>
    <property type="match status" value="1"/>
</dbReference>
<evidence type="ECO:0000256" key="6">
    <source>
        <dbReference type="ARBA" id="ARBA00023163"/>
    </source>
</evidence>
<dbReference type="GO" id="GO:0042795">
    <property type="term" value="P:snRNA transcription by RNA polymerase II"/>
    <property type="evidence" value="ECO:0007669"/>
    <property type="project" value="TreeGrafter"/>
</dbReference>
<dbReference type="GO" id="GO:0005634">
    <property type="term" value="C:nucleus"/>
    <property type="evidence" value="ECO:0007669"/>
    <property type="project" value="UniProtKB-SubCell"/>
</dbReference>
<evidence type="ECO:0000256" key="8">
    <source>
        <dbReference type="ARBA" id="ARBA00025193"/>
    </source>
</evidence>
<evidence type="ECO:0000256" key="7">
    <source>
        <dbReference type="ARBA" id="ARBA00023242"/>
    </source>
</evidence>
<evidence type="ECO:0000256" key="5">
    <source>
        <dbReference type="ARBA" id="ARBA00023125"/>
    </source>
</evidence>
<dbReference type="GO" id="GO:0003681">
    <property type="term" value="F:bent DNA binding"/>
    <property type="evidence" value="ECO:0007669"/>
    <property type="project" value="TreeGrafter"/>
</dbReference>
<feature type="compositionally biased region" description="Basic residues" evidence="11">
    <location>
        <begin position="149"/>
        <end position="160"/>
    </location>
</feature>
<evidence type="ECO:0000256" key="3">
    <source>
        <dbReference type="ARBA" id="ARBA00013634"/>
    </source>
</evidence>
<keyword evidence="4" id="KW-0805">Transcription regulation</keyword>
<evidence type="ECO:0000256" key="4">
    <source>
        <dbReference type="ARBA" id="ARBA00023015"/>
    </source>
</evidence>
<dbReference type="GO" id="GO:0000978">
    <property type="term" value="F:RNA polymerase II cis-regulatory region sequence-specific DNA binding"/>
    <property type="evidence" value="ECO:0007669"/>
    <property type="project" value="TreeGrafter"/>
</dbReference>
<protein>
    <recommendedName>
        <fullName evidence="3">snRNA-activating protein complex subunit 3</fullName>
    </recommendedName>
    <alternativeName>
        <fullName evidence="10">Small nuclear RNA-activating complex polypeptide 3</fullName>
    </alternativeName>
</protein>
<organism evidence="12 13">
    <name type="scientific">Laodelphax striatellus</name>
    <name type="common">Small brown planthopper</name>
    <name type="synonym">Delphax striatella</name>
    <dbReference type="NCBI Taxonomy" id="195883"/>
    <lineage>
        <taxon>Eukaryota</taxon>
        <taxon>Metazoa</taxon>
        <taxon>Ecdysozoa</taxon>
        <taxon>Arthropoda</taxon>
        <taxon>Hexapoda</taxon>
        <taxon>Insecta</taxon>
        <taxon>Pterygota</taxon>
        <taxon>Neoptera</taxon>
        <taxon>Paraneoptera</taxon>
        <taxon>Hemiptera</taxon>
        <taxon>Auchenorrhyncha</taxon>
        <taxon>Fulgoroidea</taxon>
        <taxon>Delphacidae</taxon>
        <taxon>Criomorphinae</taxon>
        <taxon>Laodelphax</taxon>
    </lineage>
</organism>
<dbReference type="EMBL" id="QKKF02002619">
    <property type="protein sequence ID" value="RZF48252.1"/>
    <property type="molecule type" value="Genomic_DNA"/>
</dbReference>
<dbReference type="InterPro" id="IPR022042">
    <property type="entry name" value="snRNA-activating_su3"/>
</dbReference>
<evidence type="ECO:0000256" key="1">
    <source>
        <dbReference type="ARBA" id="ARBA00004123"/>
    </source>
</evidence>
<evidence type="ECO:0000256" key="2">
    <source>
        <dbReference type="ARBA" id="ARBA00010410"/>
    </source>
</evidence>
<accession>A0A482XQN3</accession>
<dbReference type="SMR" id="A0A482XQN3"/>
<feature type="region of interest" description="Disordered" evidence="11">
    <location>
        <begin position="59"/>
        <end position="85"/>
    </location>
</feature>
<dbReference type="GO" id="GO:0042796">
    <property type="term" value="P:snRNA transcription by RNA polymerase III"/>
    <property type="evidence" value="ECO:0007669"/>
    <property type="project" value="TreeGrafter"/>
</dbReference>
<evidence type="ECO:0000256" key="10">
    <source>
        <dbReference type="ARBA" id="ARBA00029606"/>
    </source>
</evidence>
<dbReference type="Pfam" id="PF12251">
    <property type="entry name" value="SNAPC3"/>
    <property type="match status" value="1"/>
</dbReference>
<dbReference type="GO" id="GO:0001006">
    <property type="term" value="F:RNA polymerase III type 3 promoter sequence-specific DNA binding"/>
    <property type="evidence" value="ECO:0007669"/>
    <property type="project" value="TreeGrafter"/>
</dbReference>
<comment type="subunit">
    <text evidence="9">Part of the SNAPc complex composed of 5 subunits: SNAPC1, SNAPC2, SNAPC3, SNAPC4 and SNAPC5. SNAPC3 interacts with SNAPC1.</text>
</comment>
<keyword evidence="5" id="KW-0238">DNA-binding</keyword>
<dbReference type="GO" id="GO:0001046">
    <property type="term" value="F:core promoter sequence-specific DNA binding"/>
    <property type="evidence" value="ECO:0007669"/>
    <property type="project" value="TreeGrafter"/>
</dbReference>
<feature type="region of interest" description="Disordered" evidence="11">
    <location>
        <begin position="117"/>
        <end position="160"/>
    </location>
</feature>
<keyword evidence="6" id="KW-0804">Transcription</keyword>
<name>A0A482XQN3_LAOST</name>